<evidence type="ECO:0000313" key="2">
    <source>
        <dbReference type="Proteomes" id="UP000309997"/>
    </source>
</evidence>
<protein>
    <submittedName>
        <fullName evidence="1">Uncharacterized protein</fullName>
    </submittedName>
</protein>
<dbReference type="EMBL" id="RCHU02000008">
    <property type="protein sequence ID" value="KAL3582687.1"/>
    <property type="molecule type" value="Genomic_DNA"/>
</dbReference>
<comment type="caution">
    <text evidence="1">The sequence shown here is derived from an EMBL/GenBank/DDBJ whole genome shotgun (WGS) entry which is preliminary data.</text>
</comment>
<keyword evidence="2" id="KW-1185">Reference proteome</keyword>
<evidence type="ECO:0000313" key="1">
    <source>
        <dbReference type="EMBL" id="KAL3582687.1"/>
    </source>
</evidence>
<reference evidence="1 2" key="1">
    <citation type="journal article" date="2024" name="Plant Biotechnol. J.">
        <title>Genome and CRISPR/Cas9 system of a widespread forest tree (Populus alba) in the world.</title>
        <authorList>
            <person name="Liu Y.J."/>
            <person name="Jiang P.F."/>
            <person name="Han X.M."/>
            <person name="Li X.Y."/>
            <person name="Wang H.M."/>
            <person name="Wang Y.J."/>
            <person name="Wang X.X."/>
            <person name="Zeng Q.Y."/>
        </authorList>
    </citation>
    <scope>NUCLEOTIDE SEQUENCE [LARGE SCALE GENOMIC DNA]</scope>
    <source>
        <strain evidence="2">cv. PAL-ZL1</strain>
    </source>
</reference>
<proteinExistence type="predicted"/>
<dbReference type="Proteomes" id="UP000309997">
    <property type="component" value="Unassembled WGS sequence"/>
</dbReference>
<sequence length="195" mass="22095">MWARNLSQTKIICIVVVTSLELLCPLHLVFGGMDGLWFVQRPSLVMEASSADLYIRLVKEMIVLQLLSEECQIKRPELNPKKSTEPKMPVTGPGFSFKIAERAMYPEKDVCVSFPTHQQCRIWSFPPNIMTNLLTSVHAATTRNQQNQNLCVIFYNPHGCLLVNEHSVELGQSYFQLTCMSVALLVNKDSNMGYN</sequence>
<gene>
    <name evidence="1" type="ORF">D5086_017019</name>
</gene>
<accession>A0ACC4BVT2</accession>
<organism evidence="1 2">
    <name type="scientific">Populus alba</name>
    <name type="common">White poplar</name>
    <dbReference type="NCBI Taxonomy" id="43335"/>
    <lineage>
        <taxon>Eukaryota</taxon>
        <taxon>Viridiplantae</taxon>
        <taxon>Streptophyta</taxon>
        <taxon>Embryophyta</taxon>
        <taxon>Tracheophyta</taxon>
        <taxon>Spermatophyta</taxon>
        <taxon>Magnoliopsida</taxon>
        <taxon>eudicotyledons</taxon>
        <taxon>Gunneridae</taxon>
        <taxon>Pentapetalae</taxon>
        <taxon>rosids</taxon>
        <taxon>fabids</taxon>
        <taxon>Malpighiales</taxon>
        <taxon>Salicaceae</taxon>
        <taxon>Saliceae</taxon>
        <taxon>Populus</taxon>
    </lineage>
</organism>
<name>A0ACC4BVT2_POPAL</name>